<accession>A0A6C0ADN3</accession>
<protein>
    <submittedName>
        <fullName evidence="1">Uncharacterized protein</fullName>
    </submittedName>
</protein>
<dbReference type="EMBL" id="MN740593">
    <property type="protein sequence ID" value="QHS77816.1"/>
    <property type="molecule type" value="Genomic_DNA"/>
</dbReference>
<sequence>MVNAVLWCVLIFLLVALGVSIWWMIISEEDLKTCESTESVSCPVFYCGPIIANGNPGTKCINPNGTSQKTAFRYDEYGNLECQQYITGSVPVADLPR</sequence>
<organism evidence="1">
    <name type="scientific">viral metagenome</name>
    <dbReference type="NCBI Taxonomy" id="1070528"/>
    <lineage>
        <taxon>unclassified sequences</taxon>
        <taxon>metagenomes</taxon>
        <taxon>organismal metagenomes</taxon>
    </lineage>
</organism>
<proteinExistence type="predicted"/>
<name>A0A6C0ADN3_9ZZZZ</name>
<dbReference type="AlphaFoldDB" id="A0A6C0ADN3"/>
<reference evidence="1" key="1">
    <citation type="journal article" date="2020" name="Nature">
        <title>Giant virus diversity and host interactions through global metagenomics.</title>
        <authorList>
            <person name="Schulz F."/>
            <person name="Roux S."/>
            <person name="Paez-Espino D."/>
            <person name="Jungbluth S."/>
            <person name="Walsh D.A."/>
            <person name="Denef V.J."/>
            <person name="McMahon K.D."/>
            <person name="Konstantinidis K.T."/>
            <person name="Eloe-Fadrosh E.A."/>
            <person name="Kyrpides N.C."/>
            <person name="Woyke T."/>
        </authorList>
    </citation>
    <scope>NUCLEOTIDE SEQUENCE</scope>
    <source>
        <strain evidence="1">GVMAG-S-1021933-23</strain>
    </source>
</reference>
<evidence type="ECO:0000313" key="1">
    <source>
        <dbReference type="EMBL" id="QHS77816.1"/>
    </source>
</evidence>